<keyword evidence="2" id="KW-1185">Reference proteome</keyword>
<reference evidence="1 2" key="1">
    <citation type="submission" date="2016-03" db="EMBL/GenBank/DDBJ databases">
        <title>Whole genome sequencing of Grifola frondosa 9006-11.</title>
        <authorList>
            <person name="Min B."/>
            <person name="Park H."/>
            <person name="Kim J.-G."/>
            <person name="Cho H."/>
            <person name="Oh Y.-L."/>
            <person name="Kong W.-S."/>
            <person name="Choi I.-G."/>
        </authorList>
    </citation>
    <scope>NUCLEOTIDE SEQUENCE [LARGE SCALE GENOMIC DNA]</scope>
    <source>
        <strain evidence="1 2">9006-11</strain>
    </source>
</reference>
<evidence type="ECO:0000313" key="1">
    <source>
        <dbReference type="EMBL" id="OBZ77931.1"/>
    </source>
</evidence>
<proteinExistence type="predicted"/>
<dbReference type="Gene3D" id="1.20.930.20">
    <property type="entry name" value="Adaptor protein Cbl, N-terminal domain"/>
    <property type="match status" value="1"/>
</dbReference>
<dbReference type="EMBL" id="LUGG01000002">
    <property type="protein sequence ID" value="OBZ77931.1"/>
    <property type="molecule type" value="Genomic_DNA"/>
</dbReference>
<dbReference type="InterPro" id="IPR059179">
    <property type="entry name" value="MLKL-like_MCAfunc"/>
</dbReference>
<dbReference type="CDD" id="cd21037">
    <property type="entry name" value="MLKL_NTD"/>
    <property type="match status" value="1"/>
</dbReference>
<accession>A0A1C7MM37</accession>
<dbReference type="Proteomes" id="UP000092993">
    <property type="component" value="Unassembled WGS sequence"/>
</dbReference>
<protein>
    <submittedName>
        <fullName evidence="1">Uncharacterized protein</fullName>
    </submittedName>
</protein>
<gene>
    <name evidence="1" type="ORF">A0H81_01634</name>
</gene>
<organism evidence="1 2">
    <name type="scientific">Grifola frondosa</name>
    <name type="common">Maitake</name>
    <name type="synonym">Polyporus frondosus</name>
    <dbReference type="NCBI Taxonomy" id="5627"/>
    <lineage>
        <taxon>Eukaryota</taxon>
        <taxon>Fungi</taxon>
        <taxon>Dikarya</taxon>
        <taxon>Basidiomycota</taxon>
        <taxon>Agaricomycotina</taxon>
        <taxon>Agaricomycetes</taxon>
        <taxon>Polyporales</taxon>
        <taxon>Grifolaceae</taxon>
        <taxon>Grifola</taxon>
    </lineage>
</organism>
<dbReference type="OrthoDB" id="2751318at2759"/>
<evidence type="ECO:0000313" key="2">
    <source>
        <dbReference type="Proteomes" id="UP000092993"/>
    </source>
</evidence>
<dbReference type="AlphaFoldDB" id="A0A1C7MM37"/>
<comment type="caution">
    <text evidence="1">The sequence shown here is derived from an EMBL/GenBank/DDBJ whole genome shotgun (WGS) entry which is preliminary data.</text>
</comment>
<dbReference type="OMA" id="ITEHREC"/>
<dbReference type="GO" id="GO:0007166">
    <property type="term" value="P:cell surface receptor signaling pathway"/>
    <property type="evidence" value="ECO:0007669"/>
    <property type="project" value="InterPro"/>
</dbReference>
<dbReference type="InterPro" id="IPR036537">
    <property type="entry name" value="Adaptor_Cbl_N_dom_sf"/>
</dbReference>
<name>A0A1C7MM37_GRIFR</name>
<sequence length="191" mass="21667">MKNILHKIAASTIKKRVRKAVKSPVALNGLKTSLTLLSTIGSPVPFVAPIAKTSLQIIQHAELAKQNREDCKDLARLSGEISQAILKATQGIQEHEVDDQMKADIADLQWRLEKISTMVQLMEKKSYFHRIFRTDEHKDAITEHRECLKNAVMVFQIKEGISLRCIAMRNHNAVVVRLDDVSFKMTVAFFF</sequence>